<accession>A0A1J4K4V8</accession>
<dbReference type="OrthoDB" id="5976022at2759"/>
<evidence type="ECO:0000256" key="1">
    <source>
        <dbReference type="ARBA" id="ARBA00022741"/>
    </source>
</evidence>
<reference evidence="3" key="1">
    <citation type="submission" date="2016-10" db="EMBL/GenBank/DDBJ databases">
        <authorList>
            <person name="Benchimol M."/>
            <person name="Almeida L.G."/>
            <person name="Vasconcelos A.T."/>
            <person name="Perreira-Neves A."/>
            <person name="Rosa I.A."/>
            <person name="Tasca T."/>
            <person name="Bogo M.R."/>
            <person name="de Souza W."/>
        </authorList>
    </citation>
    <scope>NUCLEOTIDE SEQUENCE [LARGE SCALE GENOMIC DNA]</scope>
    <source>
        <strain evidence="3">K</strain>
    </source>
</reference>
<dbReference type="InterPro" id="IPR005225">
    <property type="entry name" value="Small_GTP-bd"/>
</dbReference>
<dbReference type="GO" id="GO:0005525">
    <property type="term" value="F:GTP binding"/>
    <property type="evidence" value="ECO:0007669"/>
    <property type="project" value="UniProtKB-KW"/>
</dbReference>
<dbReference type="AlphaFoldDB" id="A0A1J4K4V8"/>
<dbReference type="GO" id="GO:0003924">
    <property type="term" value="F:GTPase activity"/>
    <property type="evidence" value="ECO:0007669"/>
    <property type="project" value="InterPro"/>
</dbReference>
<dbReference type="SUPFAM" id="SSF52540">
    <property type="entry name" value="P-loop containing nucleoside triphosphate hydrolases"/>
    <property type="match status" value="1"/>
</dbReference>
<keyword evidence="4" id="KW-1185">Reference proteome</keyword>
<evidence type="ECO:0000313" key="3">
    <source>
        <dbReference type="EMBL" id="OHT05896.1"/>
    </source>
</evidence>
<evidence type="ECO:0000313" key="4">
    <source>
        <dbReference type="Proteomes" id="UP000179807"/>
    </source>
</evidence>
<dbReference type="FunFam" id="3.40.50.300:FF:001423">
    <property type="entry name" value="Ras family GTPase"/>
    <property type="match status" value="1"/>
</dbReference>
<comment type="caution">
    <text evidence="3">The sequence shown here is derived from an EMBL/GenBank/DDBJ whole genome shotgun (WGS) entry which is preliminary data.</text>
</comment>
<sequence>MSTINVAMLGAGGVGKTCVLLRLTRKSFDPEYIPTIQDHFEAKILAMEREFILKIVDTAGQDEMADIAGIAIQSSEAFILVYSITSTISLNEVEKYRSKILSLKPGAEGKMILVGNKCDLENDRQVPREKGQSLADSWGIPFFETSAKENINIETIFQDLAIASTKKVNSNAQSAETQEQADTNCSCNIA</sequence>
<dbReference type="PROSITE" id="PS51420">
    <property type="entry name" value="RHO"/>
    <property type="match status" value="1"/>
</dbReference>
<dbReference type="GO" id="GO:0016020">
    <property type="term" value="C:membrane"/>
    <property type="evidence" value="ECO:0007669"/>
    <property type="project" value="InterPro"/>
</dbReference>
<dbReference type="Pfam" id="PF00071">
    <property type="entry name" value="Ras"/>
    <property type="match status" value="1"/>
</dbReference>
<dbReference type="SMART" id="SM00175">
    <property type="entry name" value="RAB"/>
    <property type="match status" value="1"/>
</dbReference>
<dbReference type="PANTHER" id="PTHR24070">
    <property type="entry name" value="RAS, DI-RAS, AND RHEB FAMILY MEMBERS OF SMALL GTPASE SUPERFAMILY"/>
    <property type="match status" value="1"/>
</dbReference>
<organism evidence="3 4">
    <name type="scientific">Tritrichomonas foetus</name>
    <dbReference type="NCBI Taxonomy" id="1144522"/>
    <lineage>
        <taxon>Eukaryota</taxon>
        <taxon>Metamonada</taxon>
        <taxon>Parabasalia</taxon>
        <taxon>Tritrichomonadida</taxon>
        <taxon>Tritrichomonadidae</taxon>
        <taxon>Tritrichomonas</taxon>
    </lineage>
</organism>
<dbReference type="Proteomes" id="UP000179807">
    <property type="component" value="Unassembled WGS sequence"/>
</dbReference>
<dbReference type="CDD" id="cd00876">
    <property type="entry name" value="Ras"/>
    <property type="match status" value="1"/>
</dbReference>
<protein>
    <submittedName>
        <fullName evidence="3">Ras-like protein rasG</fullName>
    </submittedName>
</protein>
<dbReference type="NCBIfam" id="TIGR00231">
    <property type="entry name" value="small_GTP"/>
    <property type="match status" value="1"/>
</dbReference>
<keyword evidence="2" id="KW-0342">GTP-binding</keyword>
<dbReference type="GO" id="GO:0007165">
    <property type="term" value="P:signal transduction"/>
    <property type="evidence" value="ECO:0007669"/>
    <property type="project" value="InterPro"/>
</dbReference>
<dbReference type="PROSITE" id="PS51419">
    <property type="entry name" value="RAB"/>
    <property type="match status" value="1"/>
</dbReference>
<dbReference type="SMART" id="SM00173">
    <property type="entry name" value="RAS"/>
    <property type="match status" value="1"/>
</dbReference>
<dbReference type="PRINTS" id="PR00449">
    <property type="entry name" value="RASTRNSFRMNG"/>
</dbReference>
<keyword evidence="1" id="KW-0547">Nucleotide-binding</keyword>
<dbReference type="EMBL" id="MLAK01000743">
    <property type="protein sequence ID" value="OHT05896.1"/>
    <property type="molecule type" value="Genomic_DNA"/>
</dbReference>
<dbReference type="Gene3D" id="3.40.50.300">
    <property type="entry name" value="P-loop containing nucleotide triphosphate hydrolases"/>
    <property type="match status" value="1"/>
</dbReference>
<dbReference type="InterPro" id="IPR020849">
    <property type="entry name" value="Small_GTPase_Ras-type"/>
</dbReference>
<dbReference type="SMART" id="SM00174">
    <property type="entry name" value="RHO"/>
    <property type="match status" value="1"/>
</dbReference>
<name>A0A1J4K4V8_9EUKA</name>
<gene>
    <name evidence="3" type="primary">rasG</name>
    <name evidence="3" type="ORF">TRFO_26257</name>
</gene>
<dbReference type="RefSeq" id="XP_068359032.1">
    <property type="nucleotide sequence ID" value="XM_068504845.1"/>
</dbReference>
<evidence type="ECO:0000256" key="2">
    <source>
        <dbReference type="ARBA" id="ARBA00023134"/>
    </source>
</evidence>
<dbReference type="InterPro" id="IPR027417">
    <property type="entry name" value="P-loop_NTPase"/>
</dbReference>
<dbReference type="PROSITE" id="PS51421">
    <property type="entry name" value="RAS"/>
    <property type="match status" value="1"/>
</dbReference>
<dbReference type="VEuPathDB" id="TrichDB:TRFO_26257"/>
<proteinExistence type="predicted"/>
<dbReference type="InterPro" id="IPR001806">
    <property type="entry name" value="Small_GTPase"/>
</dbReference>
<dbReference type="GeneID" id="94839549"/>